<keyword evidence="1" id="KW-1133">Transmembrane helix</keyword>
<keyword evidence="1" id="KW-0472">Membrane</keyword>
<dbReference type="RefSeq" id="WP_159903434.1">
    <property type="nucleotide sequence ID" value="NZ_BAABFX010000049.1"/>
</dbReference>
<evidence type="ECO:0000256" key="1">
    <source>
        <dbReference type="SAM" id="Phobius"/>
    </source>
</evidence>
<dbReference type="EMBL" id="BAABFX010000049">
    <property type="protein sequence ID" value="GAA4402979.1"/>
    <property type="molecule type" value="Genomic_DNA"/>
</dbReference>
<evidence type="ECO:0000313" key="2">
    <source>
        <dbReference type="EMBL" id="GAA4402979.1"/>
    </source>
</evidence>
<evidence type="ECO:0000313" key="3">
    <source>
        <dbReference type="Proteomes" id="UP001500390"/>
    </source>
</evidence>
<feature type="transmembrane region" description="Helical" evidence="1">
    <location>
        <begin position="43"/>
        <end position="65"/>
    </location>
</feature>
<comment type="caution">
    <text evidence="2">The sequence shown here is derived from an EMBL/GenBank/DDBJ whole genome shotgun (WGS) entry which is preliminary data.</text>
</comment>
<reference evidence="3" key="1">
    <citation type="journal article" date="2019" name="Int. J. Syst. Evol. Microbiol.">
        <title>The Global Catalogue of Microorganisms (GCM) 10K type strain sequencing project: providing services to taxonomists for standard genome sequencing and annotation.</title>
        <authorList>
            <consortium name="The Broad Institute Genomics Platform"/>
            <consortium name="The Broad Institute Genome Sequencing Center for Infectious Disease"/>
            <person name="Wu L."/>
            <person name="Ma J."/>
        </authorList>
    </citation>
    <scope>NUCLEOTIDE SEQUENCE [LARGE SCALE GENOMIC DNA]</scope>
    <source>
        <strain evidence="3">JCM 17738</strain>
    </source>
</reference>
<protein>
    <submittedName>
        <fullName evidence="2">Uncharacterized protein</fullName>
    </submittedName>
</protein>
<name>A0ABP8KAM9_9MICO</name>
<keyword evidence="1" id="KW-0812">Transmembrane</keyword>
<organism evidence="2 3">
    <name type="scientific">Ornithinibacter aureus</name>
    <dbReference type="NCBI Taxonomy" id="622664"/>
    <lineage>
        <taxon>Bacteria</taxon>
        <taxon>Bacillati</taxon>
        <taxon>Actinomycetota</taxon>
        <taxon>Actinomycetes</taxon>
        <taxon>Micrococcales</taxon>
        <taxon>Intrasporangiaceae</taxon>
        <taxon>Ornithinibacter</taxon>
    </lineage>
</organism>
<accession>A0ABP8KAM9</accession>
<feature type="transmembrane region" description="Helical" evidence="1">
    <location>
        <begin position="12"/>
        <end position="31"/>
    </location>
</feature>
<gene>
    <name evidence="2" type="ORF">GCM10023153_32530</name>
</gene>
<keyword evidence="3" id="KW-1185">Reference proteome</keyword>
<dbReference type="Proteomes" id="UP001500390">
    <property type="component" value="Unassembled WGS sequence"/>
</dbReference>
<proteinExistence type="predicted"/>
<sequence length="73" mass="7690">MFLHDEAYRYGLTGFVLVVGGIALIVAVLGYAQHQQRRGEFGLGLLTVSTLAVIGGAGYLLAGILREGVKLSV</sequence>